<accession>A0A843SGH1</accession>
<keyword evidence="2" id="KW-1185">Reference proteome</keyword>
<proteinExistence type="predicted"/>
<evidence type="ECO:0000313" key="1">
    <source>
        <dbReference type="EMBL" id="MQA21114.1"/>
    </source>
</evidence>
<reference evidence="1 2" key="1">
    <citation type="submission" date="2019-10" db="EMBL/GenBank/DDBJ databases">
        <title>Two novel species isolated from a subtropical stream in China.</title>
        <authorList>
            <person name="Lu H."/>
        </authorList>
    </citation>
    <scope>NUCLEOTIDE SEQUENCE [LARGE SCALE GENOMIC DNA]</scope>
    <source>
        <strain evidence="1 2">FT103W</strain>
    </source>
</reference>
<evidence type="ECO:0008006" key="3">
    <source>
        <dbReference type="Google" id="ProtNLM"/>
    </source>
</evidence>
<dbReference type="EMBL" id="WHUF01000004">
    <property type="protein sequence ID" value="MQA21114.1"/>
    <property type="molecule type" value="Genomic_DNA"/>
</dbReference>
<evidence type="ECO:0000313" key="2">
    <source>
        <dbReference type="Proteomes" id="UP000444318"/>
    </source>
</evidence>
<dbReference type="RefSeq" id="WP_152806365.1">
    <property type="nucleotide sequence ID" value="NZ_WHUF01000004.1"/>
</dbReference>
<organism evidence="1 2">
    <name type="scientific">Rugamonas rivuli</name>
    <dbReference type="NCBI Taxonomy" id="2743358"/>
    <lineage>
        <taxon>Bacteria</taxon>
        <taxon>Pseudomonadati</taxon>
        <taxon>Pseudomonadota</taxon>
        <taxon>Betaproteobacteria</taxon>
        <taxon>Burkholderiales</taxon>
        <taxon>Oxalobacteraceae</taxon>
        <taxon>Telluria group</taxon>
        <taxon>Rugamonas</taxon>
    </lineage>
</organism>
<dbReference type="Proteomes" id="UP000444318">
    <property type="component" value="Unassembled WGS sequence"/>
</dbReference>
<gene>
    <name evidence="1" type="ORF">GEV01_16460</name>
</gene>
<comment type="caution">
    <text evidence="1">The sequence shown here is derived from an EMBL/GenBank/DDBJ whole genome shotgun (WGS) entry which is preliminary data.</text>
</comment>
<protein>
    <recommendedName>
        <fullName evidence="3">DUF883 domain-containing protein</fullName>
    </recommendedName>
</protein>
<sequence>MENSIDSKINAARDGVTQIGNNLRADAHAAIDKVADKVPPTTDRLANSAHNGVDKVADGVNKVADTVESTSDRLIARGKQVSASCKALTESGRSHVRASPAISVLLAAAAGYGISKLLSSRSPK</sequence>
<name>A0A843SGH1_9BURK</name>
<dbReference type="AlphaFoldDB" id="A0A843SGH1"/>
<dbReference type="Gene3D" id="1.20.120.20">
    <property type="entry name" value="Apolipoprotein"/>
    <property type="match status" value="1"/>
</dbReference>